<evidence type="ECO:0000256" key="1">
    <source>
        <dbReference type="SAM" id="SignalP"/>
    </source>
</evidence>
<evidence type="ECO:0000313" key="3">
    <source>
        <dbReference type="EMBL" id="GFS08780.1"/>
    </source>
</evidence>
<keyword evidence="4" id="KW-1185">Reference proteome</keyword>
<gene>
    <name evidence="3" type="ORF">ElyMa_001282800</name>
</gene>
<dbReference type="Pfam" id="PF05184">
    <property type="entry name" value="SapB_1"/>
    <property type="match status" value="1"/>
</dbReference>
<comment type="caution">
    <text evidence="3">The sequence shown here is derived from an EMBL/GenBank/DDBJ whole genome shotgun (WGS) entry which is preliminary data.</text>
</comment>
<name>A0AAV4IH56_9GAST</name>
<feature type="chain" id="PRO_5043315775" evidence="1">
    <location>
        <begin position="32"/>
        <end position="129"/>
    </location>
</feature>
<feature type="domain" description="Saposin-like type B region 1" evidence="2">
    <location>
        <begin position="71"/>
        <end position="105"/>
    </location>
</feature>
<dbReference type="EMBL" id="BMAT01002537">
    <property type="protein sequence ID" value="GFS08780.1"/>
    <property type="molecule type" value="Genomic_DNA"/>
</dbReference>
<evidence type="ECO:0000313" key="4">
    <source>
        <dbReference type="Proteomes" id="UP000762676"/>
    </source>
</evidence>
<accession>A0AAV4IH56</accession>
<dbReference type="Gene3D" id="1.10.225.10">
    <property type="entry name" value="Saposin-like"/>
    <property type="match status" value="1"/>
</dbReference>
<keyword evidence="1" id="KW-0732">Signal</keyword>
<proteinExistence type="predicted"/>
<protein>
    <submittedName>
        <fullName evidence="3">Sphingomyelin phosphodiesterase-like</fullName>
    </submittedName>
</protein>
<organism evidence="3 4">
    <name type="scientific">Elysia marginata</name>
    <dbReference type="NCBI Taxonomy" id="1093978"/>
    <lineage>
        <taxon>Eukaryota</taxon>
        <taxon>Metazoa</taxon>
        <taxon>Spiralia</taxon>
        <taxon>Lophotrochozoa</taxon>
        <taxon>Mollusca</taxon>
        <taxon>Gastropoda</taxon>
        <taxon>Heterobranchia</taxon>
        <taxon>Euthyneura</taxon>
        <taxon>Panpulmonata</taxon>
        <taxon>Sacoglossa</taxon>
        <taxon>Placobranchoidea</taxon>
        <taxon>Plakobranchidae</taxon>
        <taxon>Elysia</taxon>
    </lineage>
</organism>
<reference evidence="3 4" key="1">
    <citation type="journal article" date="2021" name="Elife">
        <title>Chloroplast acquisition without the gene transfer in kleptoplastic sea slugs, Plakobranchus ocellatus.</title>
        <authorList>
            <person name="Maeda T."/>
            <person name="Takahashi S."/>
            <person name="Yoshida T."/>
            <person name="Shimamura S."/>
            <person name="Takaki Y."/>
            <person name="Nagai Y."/>
            <person name="Toyoda A."/>
            <person name="Suzuki Y."/>
            <person name="Arimoto A."/>
            <person name="Ishii H."/>
            <person name="Satoh N."/>
            <person name="Nishiyama T."/>
            <person name="Hasebe M."/>
            <person name="Maruyama T."/>
            <person name="Minagawa J."/>
            <person name="Obokata J."/>
            <person name="Shigenobu S."/>
        </authorList>
    </citation>
    <scope>NUCLEOTIDE SEQUENCE [LARGE SCALE GENOMIC DNA]</scope>
</reference>
<dbReference type="AlphaFoldDB" id="A0AAV4IH56"/>
<sequence length="129" mass="13461">MARHQWPRNTGCSLVLVSAIAILLNAPSSSAAPSSSLYFATSLFTASPMDPYGSFLGPSTSSVFTALRSRVTCGVCKAGVTFLQILAAQNSTKEEIVKAAVATCIKLSIESENVCKGIVPAFAVSERSV</sequence>
<dbReference type="InterPro" id="IPR007856">
    <property type="entry name" value="SapB_1"/>
</dbReference>
<dbReference type="Proteomes" id="UP000762676">
    <property type="component" value="Unassembled WGS sequence"/>
</dbReference>
<evidence type="ECO:0000259" key="2">
    <source>
        <dbReference type="Pfam" id="PF05184"/>
    </source>
</evidence>
<dbReference type="GO" id="GO:0006629">
    <property type="term" value="P:lipid metabolic process"/>
    <property type="evidence" value="ECO:0007669"/>
    <property type="project" value="InterPro"/>
</dbReference>
<dbReference type="SUPFAM" id="SSF47862">
    <property type="entry name" value="Saposin"/>
    <property type="match status" value="1"/>
</dbReference>
<feature type="signal peptide" evidence="1">
    <location>
        <begin position="1"/>
        <end position="31"/>
    </location>
</feature>
<dbReference type="InterPro" id="IPR011001">
    <property type="entry name" value="Saposin-like"/>
</dbReference>